<proteinExistence type="predicted"/>
<organism evidence="1">
    <name type="scientific">gut metagenome</name>
    <dbReference type="NCBI Taxonomy" id="749906"/>
    <lineage>
        <taxon>unclassified sequences</taxon>
        <taxon>metagenomes</taxon>
        <taxon>organismal metagenomes</taxon>
    </lineage>
</organism>
<gene>
    <name evidence="1" type="ORF">EVA_03730</name>
</gene>
<sequence>MATSNDGLVYHRSIAYYLNAESQMPHEIHQILLPVAHLRL</sequence>
<dbReference type="EMBL" id="AMCI01000690">
    <property type="protein sequence ID" value="EJX08161.1"/>
    <property type="molecule type" value="Genomic_DNA"/>
</dbReference>
<evidence type="ECO:0000313" key="1">
    <source>
        <dbReference type="EMBL" id="EJX08161.1"/>
    </source>
</evidence>
<reference evidence="1" key="1">
    <citation type="journal article" date="2012" name="PLoS ONE">
        <title>Gene sets for utilization of primary and secondary nutrition supplies in the distal gut of endangered iberian lynx.</title>
        <authorList>
            <person name="Alcaide M."/>
            <person name="Messina E."/>
            <person name="Richter M."/>
            <person name="Bargiela R."/>
            <person name="Peplies J."/>
            <person name="Huws S.A."/>
            <person name="Newbold C.J."/>
            <person name="Golyshin P.N."/>
            <person name="Simon M.A."/>
            <person name="Lopez G."/>
            <person name="Yakimov M.M."/>
            <person name="Ferrer M."/>
        </authorList>
    </citation>
    <scope>NUCLEOTIDE SEQUENCE</scope>
</reference>
<name>J9D629_9ZZZZ</name>
<comment type="caution">
    <text evidence="1">The sequence shown here is derived from an EMBL/GenBank/DDBJ whole genome shotgun (WGS) entry which is preliminary data.</text>
</comment>
<protein>
    <submittedName>
        <fullName evidence="1">Uncharacterized protein</fullName>
    </submittedName>
</protein>
<dbReference type="AlphaFoldDB" id="J9D629"/>
<accession>J9D629</accession>